<reference evidence="4" key="2">
    <citation type="submission" date="2020-09" db="EMBL/GenBank/DDBJ databases">
        <authorList>
            <person name="Sun Q."/>
            <person name="Zhou Y."/>
        </authorList>
    </citation>
    <scope>NUCLEOTIDE SEQUENCE</scope>
    <source>
        <strain evidence="4">CGMCC 1.15290</strain>
    </source>
</reference>
<dbReference type="AlphaFoldDB" id="A0A917MXV1"/>
<accession>A0A917MXV1</accession>
<dbReference type="GO" id="GO:0004789">
    <property type="term" value="F:thiamine-phosphate diphosphorylase activity"/>
    <property type="evidence" value="ECO:0007669"/>
    <property type="project" value="TreeGrafter"/>
</dbReference>
<organism evidence="4 5">
    <name type="scientific">Filimonas zeae</name>
    <dbReference type="NCBI Taxonomy" id="1737353"/>
    <lineage>
        <taxon>Bacteria</taxon>
        <taxon>Pseudomonadati</taxon>
        <taxon>Bacteroidota</taxon>
        <taxon>Chitinophagia</taxon>
        <taxon>Chitinophagales</taxon>
        <taxon>Chitinophagaceae</taxon>
        <taxon>Filimonas</taxon>
    </lineage>
</organism>
<protein>
    <submittedName>
        <fullName evidence="4">Thiamine phosphate synthase</fullName>
    </submittedName>
</protein>
<feature type="domain" description="Thiamine phosphate synthase/TenI" evidence="3">
    <location>
        <begin position="4"/>
        <end position="177"/>
    </location>
</feature>
<dbReference type="InterPro" id="IPR036206">
    <property type="entry name" value="ThiamineP_synth_sf"/>
</dbReference>
<evidence type="ECO:0000256" key="2">
    <source>
        <dbReference type="ARBA" id="ARBA00022977"/>
    </source>
</evidence>
<evidence type="ECO:0000313" key="5">
    <source>
        <dbReference type="Proteomes" id="UP000627292"/>
    </source>
</evidence>
<dbReference type="CDD" id="cd00564">
    <property type="entry name" value="TMP_TenI"/>
    <property type="match status" value="1"/>
</dbReference>
<dbReference type="Gene3D" id="3.20.20.70">
    <property type="entry name" value="Aldolase class I"/>
    <property type="match status" value="1"/>
</dbReference>
<keyword evidence="5" id="KW-1185">Reference proteome</keyword>
<reference evidence="4" key="1">
    <citation type="journal article" date="2014" name="Int. J. Syst. Evol. Microbiol.">
        <title>Complete genome sequence of Corynebacterium casei LMG S-19264T (=DSM 44701T), isolated from a smear-ripened cheese.</title>
        <authorList>
            <consortium name="US DOE Joint Genome Institute (JGI-PGF)"/>
            <person name="Walter F."/>
            <person name="Albersmeier A."/>
            <person name="Kalinowski J."/>
            <person name="Ruckert C."/>
        </authorList>
    </citation>
    <scope>NUCLEOTIDE SEQUENCE</scope>
    <source>
        <strain evidence="4">CGMCC 1.15290</strain>
    </source>
</reference>
<evidence type="ECO:0000256" key="1">
    <source>
        <dbReference type="ARBA" id="ARBA00004948"/>
    </source>
</evidence>
<evidence type="ECO:0000259" key="3">
    <source>
        <dbReference type="Pfam" id="PF02581"/>
    </source>
</evidence>
<dbReference type="GO" id="GO:0005737">
    <property type="term" value="C:cytoplasm"/>
    <property type="evidence" value="ECO:0007669"/>
    <property type="project" value="TreeGrafter"/>
</dbReference>
<dbReference type="SUPFAM" id="SSF51391">
    <property type="entry name" value="Thiamin phosphate synthase"/>
    <property type="match status" value="1"/>
</dbReference>
<dbReference type="PANTHER" id="PTHR20857:SF15">
    <property type="entry name" value="THIAMINE-PHOSPHATE SYNTHASE"/>
    <property type="match status" value="1"/>
</dbReference>
<dbReference type="Pfam" id="PF02581">
    <property type="entry name" value="TMP-TENI"/>
    <property type="match status" value="1"/>
</dbReference>
<dbReference type="EMBL" id="BMIB01000004">
    <property type="protein sequence ID" value="GGH77108.1"/>
    <property type="molecule type" value="Genomic_DNA"/>
</dbReference>
<evidence type="ECO:0000313" key="4">
    <source>
        <dbReference type="EMBL" id="GGH77108.1"/>
    </source>
</evidence>
<dbReference type="InterPro" id="IPR022998">
    <property type="entry name" value="ThiamineP_synth_TenI"/>
</dbReference>
<name>A0A917MXV1_9BACT</name>
<dbReference type="GO" id="GO:0009228">
    <property type="term" value="P:thiamine biosynthetic process"/>
    <property type="evidence" value="ECO:0007669"/>
    <property type="project" value="UniProtKB-KW"/>
</dbReference>
<comment type="caution">
    <text evidence="4">The sequence shown here is derived from an EMBL/GenBank/DDBJ whole genome shotgun (WGS) entry which is preliminary data.</text>
</comment>
<dbReference type="RefSeq" id="WP_188956205.1">
    <property type="nucleotide sequence ID" value="NZ_BMIB01000004.1"/>
</dbReference>
<sequence length="197" mass="21820">MQLIAITSPGPVANEAAVINQLFAAGLPLLHLRKPEASDNHISQLLQQIHSRYYAQISLHSCHHLASRFGIKRLHFPEQLRAAQHANTWLQLAEQGILASTSVHQLPVPPHFRQQFSYVFYGPVFNSISKPGYDSVLPQQYQLPPQPVPVMALGGITPDTMRRVSQMNFNGAAVLGALWQQPHKAPDTLATLLSLCK</sequence>
<dbReference type="InterPro" id="IPR013785">
    <property type="entry name" value="Aldolase_TIM"/>
</dbReference>
<dbReference type="PANTHER" id="PTHR20857">
    <property type="entry name" value="THIAMINE-PHOSPHATE PYROPHOSPHORYLASE"/>
    <property type="match status" value="1"/>
</dbReference>
<gene>
    <name evidence="4" type="primary">thiE1</name>
    <name evidence="4" type="ORF">GCM10011379_42960</name>
</gene>
<proteinExistence type="predicted"/>
<keyword evidence="2" id="KW-0784">Thiamine biosynthesis</keyword>
<dbReference type="Proteomes" id="UP000627292">
    <property type="component" value="Unassembled WGS sequence"/>
</dbReference>
<comment type="pathway">
    <text evidence="1">Cofactor biosynthesis; thiamine diphosphate biosynthesis.</text>
</comment>